<dbReference type="CDD" id="cd00093">
    <property type="entry name" value="HTH_XRE"/>
    <property type="match status" value="1"/>
</dbReference>
<gene>
    <name evidence="2" type="ORF">SD1D_1913</name>
</gene>
<dbReference type="PANTHER" id="PTHR37038:SF14">
    <property type="entry name" value="TRANSCRIPTIONAL ACTIVATOR"/>
    <property type="match status" value="1"/>
</dbReference>
<dbReference type="PANTHER" id="PTHR37038">
    <property type="entry name" value="TRANSCRIPTIONAL REGULATOR-RELATED"/>
    <property type="match status" value="1"/>
</dbReference>
<evidence type="ECO:0000259" key="1">
    <source>
        <dbReference type="PROSITE" id="PS50943"/>
    </source>
</evidence>
<dbReference type="Gene3D" id="1.25.40.10">
    <property type="entry name" value="Tetratricopeptide repeat domain"/>
    <property type="match status" value="1"/>
</dbReference>
<dbReference type="SUPFAM" id="SSF47413">
    <property type="entry name" value="lambda repressor-like DNA-binding domains"/>
    <property type="match status" value="1"/>
</dbReference>
<name>A0A0K8J732_9FIRM</name>
<dbReference type="GO" id="GO:0003677">
    <property type="term" value="F:DNA binding"/>
    <property type="evidence" value="ECO:0007669"/>
    <property type="project" value="InterPro"/>
</dbReference>
<proteinExistence type="predicted"/>
<dbReference type="OrthoDB" id="1855220at2"/>
<dbReference type="SMART" id="SM00530">
    <property type="entry name" value="HTH_XRE"/>
    <property type="match status" value="1"/>
</dbReference>
<dbReference type="SUPFAM" id="SSF48452">
    <property type="entry name" value="TPR-like"/>
    <property type="match status" value="1"/>
</dbReference>
<organism evidence="2 3">
    <name type="scientific">Herbinix luporum</name>
    <dbReference type="NCBI Taxonomy" id="1679721"/>
    <lineage>
        <taxon>Bacteria</taxon>
        <taxon>Bacillati</taxon>
        <taxon>Bacillota</taxon>
        <taxon>Clostridia</taxon>
        <taxon>Lachnospirales</taxon>
        <taxon>Lachnospiraceae</taxon>
        <taxon>Herbinix</taxon>
    </lineage>
</organism>
<dbReference type="EMBL" id="LN879430">
    <property type="protein sequence ID" value="CUH93451.1"/>
    <property type="molecule type" value="Genomic_DNA"/>
</dbReference>
<accession>A0A0K8J732</accession>
<reference evidence="3" key="1">
    <citation type="submission" date="2015-09" db="EMBL/GenBank/DDBJ databases">
        <authorList>
            <person name="Wibberg D."/>
        </authorList>
    </citation>
    <scope>NUCLEOTIDE SEQUENCE [LARGE SCALE GENOMIC DNA]</scope>
    <source>
        <strain evidence="3">SD1D</strain>
    </source>
</reference>
<keyword evidence="3" id="KW-1185">Reference proteome</keyword>
<dbReference type="AlphaFoldDB" id="A0A0K8J732"/>
<dbReference type="InterPro" id="IPR001387">
    <property type="entry name" value="Cro/C1-type_HTH"/>
</dbReference>
<dbReference type="KEGG" id="hsd:SD1D_1913"/>
<dbReference type="InterPro" id="IPR053163">
    <property type="entry name" value="HTH-type_regulator_Rgg"/>
</dbReference>
<dbReference type="Pfam" id="PF13560">
    <property type="entry name" value="HTH_31"/>
    <property type="match status" value="1"/>
</dbReference>
<evidence type="ECO:0000313" key="2">
    <source>
        <dbReference type="EMBL" id="CUH93451.1"/>
    </source>
</evidence>
<sequence length="316" mass="37307">MGRYRLGDIIRMTRKSLSITQEQLCSDICSVETLSRIETGRQNPSKDVYELLMERMGRIRERAYSMLSVSDFQVLEKTRKFEECIYVYDYHRAEYILEEIEKKLGGTNLDKQFLLRARSLVNYRLGRISTEEFLEELIKAIRITIPNYGKISLANWPLTYNETVLILNISTAYSENNDYQNSIRILQEVYSALKQSYIDEEHRILMQISIIQNMSKWYGLLGKYEKAIETALEGIEICKRFKIGNALPILLYNYVWNKEKLIEKGVLSPENKRECINYLIQAYYIASAMQQSYMEEFIRSHITMYYGVAYTLQYII</sequence>
<protein>
    <recommendedName>
        <fullName evidence="1">HTH cro/C1-type domain-containing protein</fullName>
    </recommendedName>
</protein>
<dbReference type="InterPro" id="IPR011990">
    <property type="entry name" value="TPR-like_helical_dom_sf"/>
</dbReference>
<dbReference type="RefSeq" id="WP_058258693.1">
    <property type="nucleotide sequence ID" value="NZ_DUPS01000030.1"/>
</dbReference>
<feature type="domain" description="HTH cro/C1-type" evidence="1">
    <location>
        <begin position="10"/>
        <end position="62"/>
    </location>
</feature>
<evidence type="ECO:0000313" key="3">
    <source>
        <dbReference type="Proteomes" id="UP000196053"/>
    </source>
</evidence>
<dbReference type="Proteomes" id="UP000196053">
    <property type="component" value="Chromosome I"/>
</dbReference>
<dbReference type="InterPro" id="IPR010982">
    <property type="entry name" value="Lambda_DNA-bd_dom_sf"/>
</dbReference>
<dbReference type="PROSITE" id="PS50943">
    <property type="entry name" value="HTH_CROC1"/>
    <property type="match status" value="1"/>
</dbReference>